<protein>
    <submittedName>
        <fullName evidence="1">Uncharacterized protein</fullName>
    </submittedName>
</protein>
<name>A0ABP9WX98_9CHLR</name>
<sequence>MINICLIPPRYNKNTFIDVIKNIFIHMENISIVSSILDISVEETSSTATLTSIMDCDRYGCETGLRQDTFGKMYFYDDWAFNHKQDQYACYYISNAIWKTEEPYLDEIIVRRLQILFELIRARNYQENLGINRIIIHMGVLCFWDRYSDEEQIHGFRIIRDFLKEAKLSL</sequence>
<gene>
    <name evidence="1" type="ORF">Hgul01_00422</name>
</gene>
<dbReference type="EMBL" id="BAABRU010000002">
    <property type="protein sequence ID" value="GAA5526646.1"/>
    <property type="molecule type" value="Genomic_DNA"/>
</dbReference>
<dbReference type="RefSeq" id="WP_345720292.1">
    <property type="nucleotide sequence ID" value="NZ_BAABRU010000002.1"/>
</dbReference>
<organism evidence="1 2">
    <name type="scientific">Herpetosiphon gulosus</name>
    <dbReference type="NCBI Taxonomy" id="1973496"/>
    <lineage>
        <taxon>Bacteria</taxon>
        <taxon>Bacillati</taxon>
        <taxon>Chloroflexota</taxon>
        <taxon>Chloroflexia</taxon>
        <taxon>Herpetosiphonales</taxon>
        <taxon>Herpetosiphonaceae</taxon>
        <taxon>Herpetosiphon</taxon>
    </lineage>
</organism>
<dbReference type="Proteomes" id="UP001428290">
    <property type="component" value="Unassembled WGS sequence"/>
</dbReference>
<proteinExistence type="predicted"/>
<keyword evidence="2" id="KW-1185">Reference proteome</keyword>
<accession>A0ABP9WX98</accession>
<evidence type="ECO:0000313" key="2">
    <source>
        <dbReference type="Proteomes" id="UP001428290"/>
    </source>
</evidence>
<comment type="caution">
    <text evidence="1">The sequence shown here is derived from an EMBL/GenBank/DDBJ whole genome shotgun (WGS) entry which is preliminary data.</text>
</comment>
<reference evidence="1 2" key="1">
    <citation type="submission" date="2024-02" db="EMBL/GenBank/DDBJ databases">
        <title>Herpetosiphon gulosus NBRC 112829.</title>
        <authorList>
            <person name="Ichikawa N."/>
            <person name="Katano-Makiyama Y."/>
            <person name="Hidaka K."/>
        </authorList>
    </citation>
    <scope>NUCLEOTIDE SEQUENCE [LARGE SCALE GENOMIC DNA]</scope>
    <source>
        <strain evidence="1 2">NBRC 112829</strain>
    </source>
</reference>
<evidence type="ECO:0000313" key="1">
    <source>
        <dbReference type="EMBL" id="GAA5526646.1"/>
    </source>
</evidence>